<feature type="transmembrane region" description="Helical" evidence="7">
    <location>
        <begin position="125"/>
        <end position="144"/>
    </location>
</feature>
<comment type="similarity">
    <text evidence="2">Belongs to the TMEM198 family.</text>
</comment>
<feature type="transmembrane region" description="Helical" evidence="7">
    <location>
        <begin position="95"/>
        <end position="113"/>
    </location>
</feature>
<name>A0A814EDP3_9BILA</name>
<evidence type="ECO:0000259" key="8">
    <source>
        <dbReference type="Pfam" id="PF13886"/>
    </source>
</evidence>
<proteinExistence type="inferred from homology"/>
<feature type="transmembrane region" description="Helical" evidence="7">
    <location>
        <begin position="12"/>
        <end position="34"/>
    </location>
</feature>
<dbReference type="GO" id="GO:0005886">
    <property type="term" value="C:plasma membrane"/>
    <property type="evidence" value="ECO:0007669"/>
    <property type="project" value="TreeGrafter"/>
</dbReference>
<dbReference type="AlphaFoldDB" id="A0A814EDP3"/>
<evidence type="ECO:0000256" key="5">
    <source>
        <dbReference type="ARBA" id="ARBA00023136"/>
    </source>
</evidence>
<dbReference type="Pfam" id="PF13886">
    <property type="entry name" value="TM7S3_TM198"/>
    <property type="match status" value="1"/>
</dbReference>
<keyword evidence="5 7" id="KW-0472">Membrane</keyword>
<dbReference type="EMBL" id="CAJNON010000101">
    <property type="protein sequence ID" value="CAF0966593.1"/>
    <property type="molecule type" value="Genomic_DNA"/>
</dbReference>
<gene>
    <name evidence="9" type="ORF">VCS650_LOCUS12902</name>
</gene>
<accession>A0A814EDP3</accession>
<dbReference type="PANTHER" id="PTHR31247:SF5">
    <property type="entry name" value="DUF4203 DOMAIN-CONTAINING PROTEIN"/>
    <property type="match status" value="1"/>
</dbReference>
<dbReference type="InterPro" id="IPR025256">
    <property type="entry name" value="TM7S3/TM198-like_dom"/>
</dbReference>
<feature type="transmembrane region" description="Helical" evidence="7">
    <location>
        <begin position="150"/>
        <end position="172"/>
    </location>
</feature>
<evidence type="ECO:0000313" key="9">
    <source>
        <dbReference type="EMBL" id="CAF0966593.1"/>
    </source>
</evidence>
<comment type="caution">
    <text evidence="9">The sequence shown here is derived from an EMBL/GenBank/DDBJ whole genome shotgun (WGS) entry which is preliminary data.</text>
</comment>
<evidence type="ECO:0000256" key="7">
    <source>
        <dbReference type="SAM" id="Phobius"/>
    </source>
</evidence>
<feature type="transmembrane region" description="Helical" evidence="7">
    <location>
        <begin position="193"/>
        <end position="216"/>
    </location>
</feature>
<dbReference type="PANTHER" id="PTHR31247">
    <property type="entry name" value="TRANSMEMBRANE PROTEIN 198 FAMILY MEMBER"/>
    <property type="match status" value="1"/>
</dbReference>
<feature type="transmembrane region" description="Helical" evidence="7">
    <location>
        <begin position="40"/>
        <end position="59"/>
    </location>
</feature>
<keyword evidence="3 7" id="KW-0812">Transmembrane</keyword>
<evidence type="ECO:0000256" key="1">
    <source>
        <dbReference type="ARBA" id="ARBA00004141"/>
    </source>
</evidence>
<evidence type="ECO:0000313" key="10">
    <source>
        <dbReference type="Proteomes" id="UP000663891"/>
    </source>
</evidence>
<feature type="domain" description="TM7S3/TM198-like" evidence="8">
    <location>
        <begin position="25"/>
        <end position="216"/>
    </location>
</feature>
<organism evidence="9 10">
    <name type="scientific">Adineta steineri</name>
    <dbReference type="NCBI Taxonomy" id="433720"/>
    <lineage>
        <taxon>Eukaryota</taxon>
        <taxon>Metazoa</taxon>
        <taxon>Spiralia</taxon>
        <taxon>Gnathifera</taxon>
        <taxon>Rotifera</taxon>
        <taxon>Eurotatoria</taxon>
        <taxon>Bdelloidea</taxon>
        <taxon>Adinetida</taxon>
        <taxon>Adinetidae</taxon>
        <taxon>Adineta</taxon>
    </lineage>
</organism>
<evidence type="ECO:0000256" key="3">
    <source>
        <dbReference type="ARBA" id="ARBA00022692"/>
    </source>
</evidence>
<dbReference type="OrthoDB" id="115781at2759"/>
<evidence type="ECO:0000256" key="2">
    <source>
        <dbReference type="ARBA" id="ARBA00006244"/>
    </source>
</evidence>
<dbReference type="Proteomes" id="UP000663891">
    <property type="component" value="Unassembled WGS sequence"/>
</dbReference>
<feature type="transmembrane region" description="Helical" evidence="7">
    <location>
        <begin position="71"/>
        <end position="89"/>
    </location>
</feature>
<evidence type="ECO:0000256" key="4">
    <source>
        <dbReference type="ARBA" id="ARBA00022989"/>
    </source>
</evidence>
<comment type="subcellular location">
    <subcellularLocation>
        <location evidence="1">Membrane</location>
        <topology evidence="1">Multi-pass membrane protein</topology>
    </subcellularLocation>
</comment>
<protein>
    <recommendedName>
        <fullName evidence="6">Transmembrane protein 198</fullName>
    </recommendedName>
</protein>
<reference evidence="9" key="1">
    <citation type="submission" date="2021-02" db="EMBL/GenBank/DDBJ databases">
        <authorList>
            <person name="Nowell W R."/>
        </authorList>
    </citation>
    <scope>NUCLEOTIDE SEQUENCE</scope>
</reference>
<sequence>MLGEYCELRLPIHYELHWLIAYISLAFVGLFYAIFGYRLWRLTMFITSFSLGTLLLYIILSTQPTMTEPQLIGVSCSIALLFGLINILLQYVGLFINGFTFGLILSIITFIIWDIKHRANGITTSFWLIIGLILMLGLLCAILTLRFQKFMLIITSSCLGGVCHVLVLDYFLQLSILLRFIHKRLLFELTSTLCIRHWIIVFILPIVMLFGIVIQYSCTGKDYDHRDSWHRVISAGKKRYKSANLNKIRRHYEQDTLRKQIIPDESNRFRYLYQIRRANGDALSSVNLFSFL</sequence>
<keyword evidence="4 7" id="KW-1133">Transmembrane helix</keyword>
<dbReference type="InterPro" id="IPR040236">
    <property type="entry name" value="TMEM198"/>
</dbReference>
<evidence type="ECO:0000256" key="6">
    <source>
        <dbReference type="ARBA" id="ARBA00049737"/>
    </source>
</evidence>